<sequence>MDVAYVEAGLVVEATTEMVTVVSLVCAIMEMVKNLFEGTIKTMGVAELPSLIRAVEVIDRGPTLSREQTCFGWGRCSTSDGGSLEIPRLKELLSEQTLFNVGLSQVSSKGKDLSPPKVLGLEDSLKEKSRYDRWQIYLCLAIGRALENEEAKGSGLLIQRSTEENAQLLRINKALEAEVEELKA</sequence>
<dbReference type="EMBL" id="CM017884">
    <property type="protein sequence ID" value="KAG1367018.1"/>
    <property type="molecule type" value="Genomic_DNA"/>
</dbReference>
<protein>
    <submittedName>
        <fullName evidence="1">Uncharacterized protein</fullName>
    </submittedName>
</protein>
<reference evidence="1" key="2">
    <citation type="submission" date="2019-07" db="EMBL/GenBank/DDBJ databases">
        <authorList>
            <person name="Yang Y."/>
            <person name="Bocs S."/>
            <person name="Baudouin L."/>
        </authorList>
    </citation>
    <scope>NUCLEOTIDE SEQUENCE</scope>
    <source>
        <tissue evidence="1">Spear leaf of Hainan Tall coconut</tissue>
    </source>
</reference>
<name>A0A8K0IU55_COCNU</name>
<proteinExistence type="predicted"/>
<keyword evidence="2" id="KW-1185">Reference proteome</keyword>
<evidence type="ECO:0000313" key="1">
    <source>
        <dbReference type="EMBL" id="KAG1367018.1"/>
    </source>
</evidence>
<gene>
    <name evidence="1" type="ORF">COCNU_13G008080</name>
</gene>
<reference evidence="1" key="1">
    <citation type="journal article" date="2017" name="Gigascience">
        <title>The genome draft of coconut (Cocos nucifera).</title>
        <authorList>
            <person name="Xiao Y."/>
            <person name="Xu P."/>
            <person name="Fan H."/>
            <person name="Baudouin L."/>
            <person name="Xia W."/>
            <person name="Bocs S."/>
            <person name="Xu J."/>
            <person name="Li Q."/>
            <person name="Guo A."/>
            <person name="Zhou L."/>
            <person name="Li J."/>
            <person name="Wu Y."/>
            <person name="Ma Z."/>
            <person name="Armero A."/>
            <person name="Issali A.E."/>
            <person name="Liu N."/>
            <person name="Peng M."/>
            <person name="Yang Y."/>
        </authorList>
    </citation>
    <scope>NUCLEOTIDE SEQUENCE</scope>
    <source>
        <tissue evidence="1">Spear leaf of Hainan Tall coconut</tissue>
    </source>
</reference>
<evidence type="ECO:0000313" key="2">
    <source>
        <dbReference type="Proteomes" id="UP000797356"/>
    </source>
</evidence>
<dbReference type="AlphaFoldDB" id="A0A8K0IU55"/>
<dbReference type="Proteomes" id="UP000797356">
    <property type="component" value="Chromosome 13"/>
</dbReference>
<accession>A0A8K0IU55</accession>
<comment type="caution">
    <text evidence="1">The sequence shown here is derived from an EMBL/GenBank/DDBJ whole genome shotgun (WGS) entry which is preliminary data.</text>
</comment>
<organism evidence="1 2">
    <name type="scientific">Cocos nucifera</name>
    <name type="common">Coconut palm</name>
    <dbReference type="NCBI Taxonomy" id="13894"/>
    <lineage>
        <taxon>Eukaryota</taxon>
        <taxon>Viridiplantae</taxon>
        <taxon>Streptophyta</taxon>
        <taxon>Embryophyta</taxon>
        <taxon>Tracheophyta</taxon>
        <taxon>Spermatophyta</taxon>
        <taxon>Magnoliopsida</taxon>
        <taxon>Liliopsida</taxon>
        <taxon>Arecaceae</taxon>
        <taxon>Arecoideae</taxon>
        <taxon>Cocoseae</taxon>
        <taxon>Attaleinae</taxon>
        <taxon>Cocos</taxon>
    </lineage>
</organism>